<gene>
    <name evidence="1" type="ORF">GKE73_02040</name>
</gene>
<reference evidence="1 2" key="1">
    <citation type="submission" date="2019-11" db="EMBL/GenBank/DDBJ databases">
        <title>Draft genome sequence of Paludibacterium sp. dN18-1.</title>
        <authorList>
            <person name="Im W.-T."/>
        </authorList>
    </citation>
    <scope>NUCLEOTIDE SEQUENCE [LARGE SCALE GENOMIC DNA]</scope>
    <source>
        <strain evidence="2">dN 18-1</strain>
    </source>
</reference>
<dbReference type="Proteomes" id="UP000446658">
    <property type="component" value="Unassembled WGS sequence"/>
</dbReference>
<protein>
    <submittedName>
        <fullName evidence="1">Uncharacterized protein</fullName>
    </submittedName>
</protein>
<sequence>MTSVPIEHMDIYVEEIQTGSLTEDIILKIFFKDQEEVDAFLTRIRETLGRKKVTRNILIGSLVPAIVGYGLYKAAVAMQSPEAAKAININNNVIINIGADQASLKPEQLTAIVESAISDKKGLAKDAVAFVKPAKSDSTASITMENQDVLSIPSDIVQKAPSTLKIEDVPTERSYPDVDLNIRATNLDSKEQGWAGLIPVLLIAV</sequence>
<dbReference type="AlphaFoldDB" id="A0A844GAZ4"/>
<proteinExistence type="predicted"/>
<dbReference type="EMBL" id="WLYX01000001">
    <property type="protein sequence ID" value="MTD32520.1"/>
    <property type="molecule type" value="Genomic_DNA"/>
</dbReference>
<organism evidence="1 2">
    <name type="scientific">Paludibacterium denitrificans</name>
    <dbReference type="NCBI Taxonomy" id="2675226"/>
    <lineage>
        <taxon>Bacteria</taxon>
        <taxon>Pseudomonadati</taxon>
        <taxon>Pseudomonadota</taxon>
        <taxon>Betaproteobacteria</taxon>
        <taxon>Neisseriales</taxon>
        <taxon>Chromobacteriaceae</taxon>
        <taxon>Paludibacterium</taxon>
    </lineage>
</organism>
<comment type="caution">
    <text evidence="1">The sequence shown here is derived from an EMBL/GenBank/DDBJ whole genome shotgun (WGS) entry which is preliminary data.</text>
</comment>
<evidence type="ECO:0000313" key="2">
    <source>
        <dbReference type="Proteomes" id="UP000446658"/>
    </source>
</evidence>
<dbReference type="RefSeq" id="WP_230368957.1">
    <property type="nucleotide sequence ID" value="NZ_WLYX01000001.1"/>
</dbReference>
<name>A0A844GAZ4_9NEIS</name>
<keyword evidence="2" id="KW-1185">Reference proteome</keyword>
<evidence type="ECO:0000313" key="1">
    <source>
        <dbReference type="EMBL" id="MTD32520.1"/>
    </source>
</evidence>
<accession>A0A844GAZ4</accession>